<dbReference type="RefSeq" id="WP_098734918.1">
    <property type="nucleotide sequence ID" value="NZ_PDKW01000037.1"/>
</dbReference>
<sequence length="636" mass="69465">MGGPQSLFPPVLPSTAASAIDPPPAAHEDATLPSLLRDRRDGRGEAVAFFQKHAGTWHATTWSEFARDAAALSRALLDHGLERGDHVAIMGDISQDWVVAYMATVCAGGVAVGIYFTSSTEEVEYFLEDSGSKFAFVAGEKELTVLLRSRQAESLKKIVVFDPAAPSSKTIVSLPRFSASSSSDCSSLLDEQAGTARAQDNASIVYTSGTTGNPKGAILTHRSLIEGLMTTRGFCPALFREPQRVVVHLPLSHVVGLGQGIVLPLISEVTPYFGETGADFATTIRDVRPTYWMAPPRFYQRYAAELVSRINASATVGRKSYRFAMSIAQKALADRQADGPDDPFLQALFATCRDRVFLPLLAEIGLDQLRYPYTASAPMPPDVVKLWQTWGVNLKEVYGQTELVGANTGQMRDWSKPGTIGVPIADPRWKTRIAGDGEMLVTGPGLFTGYLNKPDDTLEALRDGWLHTGDIVEVRPDGQLAIIDRKKEIINTSGGKSISPAQIENELRRSPYISEAAVCGDGRKYLVALIEVDRIAMTDWVKGRNETIADYADFCSSEAVIHLIEGEVAKANQRLAPVEQIKSFRILPEELSAENGVMTATRKKRRKVLNERYAALIDSLYDDSEDSLIRQALSNL</sequence>
<evidence type="ECO:0000259" key="6">
    <source>
        <dbReference type="Pfam" id="PF00501"/>
    </source>
</evidence>
<gene>
    <name evidence="7" type="ORF">CRT60_02700</name>
</gene>
<name>A0A2B8BND1_9PROT</name>
<feature type="region of interest" description="Disordered" evidence="5">
    <location>
        <begin position="1"/>
        <end position="29"/>
    </location>
</feature>
<dbReference type="GO" id="GO:0016020">
    <property type="term" value="C:membrane"/>
    <property type="evidence" value="ECO:0007669"/>
    <property type="project" value="TreeGrafter"/>
</dbReference>
<evidence type="ECO:0000256" key="3">
    <source>
        <dbReference type="ARBA" id="ARBA00023098"/>
    </source>
</evidence>
<dbReference type="PANTHER" id="PTHR43272:SF32">
    <property type="entry name" value="AMP-DEPENDENT SYNTHETASE_LIGASE DOMAIN-CONTAINING PROTEIN"/>
    <property type="match status" value="1"/>
</dbReference>
<keyword evidence="1" id="KW-0436">Ligase</keyword>
<dbReference type="Proteomes" id="UP000225379">
    <property type="component" value="Unassembled WGS sequence"/>
</dbReference>
<dbReference type="SUPFAM" id="SSF56801">
    <property type="entry name" value="Acetyl-CoA synthetase-like"/>
    <property type="match status" value="1"/>
</dbReference>
<dbReference type="PROSITE" id="PS00455">
    <property type="entry name" value="AMP_BINDING"/>
    <property type="match status" value="1"/>
</dbReference>
<dbReference type="InterPro" id="IPR020845">
    <property type="entry name" value="AMP-binding_CS"/>
</dbReference>
<feature type="domain" description="AMP-dependent synthetase/ligase" evidence="6">
    <location>
        <begin position="41"/>
        <end position="451"/>
    </location>
</feature>
<comment type="caution">
    <text evidence="7">The sequence shown here is derived from an EMBL/GenBank/DDBJ whole genome shotgun (WGS) entry which is preliminary data.</text>
</comment>
<proteinExistence type="predicted"/>
<dbReference type="OrthoDB" id="9803968at2"/>
<dbReference type="InterPro" id="IPR045851">
    <property type="entry name" value="AMP-bd_C_sf"/>
</dbReference>
<protein>
    <submittedName>
        <fullName evidence="7">AMP-dependent synthetase</fullName>
    </submittedName>
</protein>
<dbReference type="CDD" id="cd05907">
    <property type="entry name" value="VL_LC_FACS_like"/>
    <property type="match status" value="1"/>
</dbReference>
<evidence type="ECO:0000256" key="2">
    <source>
        <dbReference type="ARBA" id="ARBA00022832"/>
    </source>
</evidence>
<dbReference type="GO" id="GO:0004467">
    <property type="term" value="F:long-chain fatty acid-CoA ligase activity"/>
    <property type="evidence" value="ECO:0007669"/>
    <property type="project" value="UniProtKB-EC"/>
</dbReference>
<keyword evidence="8" id="KW-1185">Reference proteome</keyword>
<dbReference type="Pfam" id="PF23562">
    <property type="entry name" value="AMP-binding_C_3"/>
    <property type="match status" value="1"/>
</dbReference>
<dbReference type="Gene3D" id="3.30.300.30">
    <property type="match status" value="1"/>
</dbReference>
<reference evidence="8" key="1">
    <citation type="submission" date="2017-10" db="EMBL/GenBank/DDBJ databases">
        <authorList>
            <person name="Kravchenko I.K."/>
            <person name="Grouzdev D.S."/>
        </authorList>
    </citation>
    <scope>NUCLEOTIDE SEQUENCE [LARGE SCALE GENOMIC DNA]</scope>
    <source>
        <strain evidence="8">B2</strain>
    </source>
</reference>
<evidence type="ECO:0000313" key="7">
    <source>
        <dbReference type="EMBL" id="PGH58922.1"/>
    </source>
</evidence>
<keyword evidence="2" id="KW-0276">Fatty acid metabolism</keyword>
<organism evidence="7 8">
    <name type="scientific">Azospirillum palustre</name>
    <dbReference type="NCBI Taxonomy" id="2044885"/>
    <lineage>
        <taxon>Bacteria</taxon>
        <taxon>Pseudomonadati</taxon>
        <taxon>Pseudomonadota</taxon>
        <taxon>Alphaproteobacteria</taxon>
        <taxon>Rhodospirillales</taxon>
        <taxon>Azospirillaceae</taxon>
        <taxon>Azospirillum</taxon>
    </lineage>
</organism>
<keyword evidence="3" id="KW-0443">Lipid metabolism</keyword>
<comment type="catalytic activity">
    <reaction evidence="4">
        <text>a long-chain fatty acid + ATP + CoA = a long-chain fatty acyl-CoA + AMP + diphosphate</text>
        <dbReference type="Rhea" id="RHEA:15421"/>
        <dbReference type="ChEBI" id="CHEBI:30616"/>
        <dbReference type="ChEBI" id="CHEBI:33019"/>
        <dbReference type="ChEBI" id="CHEBI:57287"/>
        <dbReference type="ChEBI" id="CHEBI:57560"/>
        <dbReference type="ChEBI" id="CHEBI:83139"/>
        <dbReference type="ChEBI" id="CHEBI:456215"/>
        <dbReference type="EC" id="6.2.1.3"/>
    </reaction>
    <physiologicalReaction direction="left-to-right" evidence="4">
        <dbReference type="Rhea" id="RHEA:15422"/>
    </physiologicalReaction>
</comment>
<dbReference type="Gene3D" id="3.40.50.12780">
    <property type="entry name" value="N-terminal domain of ligase-like"/>
    <property type="match status" value="1"/>
</dbReference>
<dbReference type="InterPro" id="IPR042099">
    <property type="entry name" value="ANL_N_sf"/>
</dbReference>
<dbReference type="PANTHER" id="PTHR43272">
    <property type="entry name" value="LONG-CHAIN-FATTY-ACID--COA LIGASE"/>
    <property type="match status" value="1"/>
</dbReference>
<dbReference type="EMBL" id="PDKW01000037">
    <property type="protein sequence ID" value="PGH58922.1"/>
    <property type="molecule type" value="Genomic_DNA"/>
</dbReference>
<evidence type="ECO:0000256" key="1">
    <source>
        <dbReference type="ARBA" id="ARBA00022598"/>
    </source>
</evidence>
<dbReference type="InterPro" id="IPR000873">
    <property type="entry name" value="AMP-dep_synth/lig_dom"/>
</dbReference>
<evidence type="ECO:0000313" key="8">
    <source>
        <dbReference type="Proteomes" id="UP000225379"/>
    </source>
</evidence>
<accession>A0A2B8BND1</accession>
<dbReference type="Pfam" id="PF00501">
    <property type="entry name" value="AMP-binding"/>
    <property type="match status" value="1"/>
</dbReference>
<evidence type="ECO:0000256" key="5">
    <source>
        <dbReference type="SAM" id="MobiDB-lite"/>
    </source>
</evidence>
<dbReference type="AlphaFoldDB" id="A0A2B8BND1"/>
<evidence type="ECO:0000256" key="4">
    <source>
        <dbReference type="ARBA" id="ARBA00024484"/>
    </source>
</evidence>